<proteinExistence type="inferred from homology"/>
<comment type="catalytic activity">
    <reaction evidence="11">
        <text>methanethiol + S-adenosyl-L-methionine = dimethyl sulfide + S-adenosyl-L-homocysteine + H(+)</text>
        <dbReference type="Rhea" id="RHEA:50428"/>
        <dbReference type="ChEBI" id="CHEBI:15378"/>
        <dbReference type="ChEBI" id="CHEBI:16007"/>
        <dbReference type="ChEBI" id="CHEBI:17437"/>
        <dbReference type="ChEBI" id="CHEBI:57856"/>
        <dbReference type="ChEBI" id="CHEBI:59789"/>
        <dbReference type="EC" id="2.1.1.334"/>
    </reaction>
</comment>
<evidence type="ECO:0000256" key="4">
    <source>
        <dbReference type="ARBA" id="ARBA00012149"/>
    </source>
</evidence>
<comment type="similarity">
    <text evidence="3">Belongs to the nurim family.</text>
</comment>
<dbReference type="Gene3D" id="1.20.120.1630">
    <property type="match status" value="1"/>
</dbReference>
<comment type="caution">
    <text evidence="14">The sequence shown here is derived from an EMBL/GenBank/DDBJ whole genome shotgun (WGS) entry which is preliminary data.</text>
</comment>
<keyword evidence="7" id="KW-0949">S-adenosyl-L-methionine</keyword>
<feature type="transmembrane region" description="Helical" evidence="13">
    <location>
        <begin position="187"/>
        <end position="203"/>
    </location>
</feature>
<evidence type="ECO:0000256" key="1">
    <source>
        <dbReference type="ARBA" id="ARBA00002096"/>
    </source>
</evidence>
<evidence type="ECO:0000256" key="11">
    <source>
        <dbReference type="ARBA" id="ARBA00048134"/>
    </source>
</evidence>
<evidence type="ECO:0000256" key="5">
    <source>
        <dbReference type="ARBA" id="ARBA00022603"/>
    </source>
</evidence>
<evidence type="ECO:0000256" key="2">
    <source>
        <dbReference type="ARBA" id="ARBA00004141"/>
    </source>
</evidence>
<dbReference type="GO" id="GO:0008168">
    <property type="term" value="F:methyltransferase activity"/>
    <property type="evidence" value="ECO:0007669"/>
    <property type="project" value="UniProtKB-KW"/>
</dbReference>
<comment type="subcellular location">
    <subcellularLocation>
        <location evidence="2">Membrane</location>
        <topology evidence="2">Multi-pass membrane protein</topology>
    </subcellularLocation>
</comment>
<keyword evidence="10 13" id="KW-0472">Membrane</keyword>
<feature type="transmembrane region" description="Helical" evidence="13">
    <location>
        <begin position="60"/>
        <end position="79"/>
    </location>
</feature>
<reference evidence="14 15" key="1">
    <citation type="submission" date="2019-06" db="EMBL/GenBank/DDBJ databases">
        <title>Genomic Encyclopedia of Type Strains, Phase IV (KMG-V): Genome sequencing to study the core and pangenomes of soil and plant-associated prokaryotes.</title>
        <authorList>
            <person name="Whitman W."/>
        </authorList>
    </citation>
    <scope>NUCLEOTIDE SEQUENCE [LARGE SCALE GENOMIC DNA]</scope>
    <source>
        <strain evidence="14 15">BR 510</strain>
    </source>
</reference>
<evidence type="ECO:0000256" key="12">
    <source>
        <dbReference type="SAM" id="MobiDB-lite"/>
    </source>
</evidence>
<evidence type="ECO:0000256" key="9">
    <source>
        <dbReference type="ARBA" id="ARBA00022989"/>
    </source>
</evidence>
<evidence type="ECO:0000256" key="8">
    <source>
        <dbReference type="ARBA" id="ARBA00022692"/>
    </source>
</evidence>
<dbReference type="STRING" id="1803665.GCA_001641335_05540"/>
<evidence type="ECO:0000256" key="13">
    <source>
        <dbReference type="SAM" id="Phobius"/>
    </source>
</evidence>
<comment type="function">
    <text evidence="1">Catalyzes the methylation of methanethiol (MeSH) to yield dimethylsulphide (DMS).</text>
</comment>
<evidence type="ECO:0000256" key="6">
    <source>
        <dbReference type="ARBA" id="ARBA00022679"/>
    </source>
</evidence>
<feature type="transmembrane region" description="Helical" evidence="13">
    <location>
        <begin position="21"/>
        <end position="40"/>
    </location>
</feature>
<evidence type="ECO:0000256" key="10">
    <source>
        <dbReference type="ARBA" id="ARBA00023136"/>
    </source>
</evidence>
<feature type="transmembrane region" description="Helical" evidence="13">
    <location>
        <begin position="100"/>
        <end position="117"/>
    </location>
</feature>
<evidence type="ECO:0000313" key="15">
    <source>
        <dbReference type="Proteomes" id="UP000319949"/>
    </source>
</evidence>
<dbReference type="NCBIfam" id="NF045656">
    <property type="entry name" value="MeththiolMtaseMddA"/>
    <property type="match status" value="1"/>
</dbReference>
<protein>
    <recommendedName>
        <fullName evidence="4">methanethiol S-methyltransferase</fullName>
        <ecNumber evidence="4">2.1.1.334</ecNumber>
    </recommendedName>
</protein>
<dbReference type="GO" id="GO:0032259">
    <property type="term" value="P:methylation"/>
    <property type="evidence" value="ECO:0007669"/>
    <property type="project" value="UniProtKB-KW"/>
</dbReference>
<dbReference type="Proteomes" id="UP000319949">
    <property type="component" value="Unassembled WGS sequence"/>
</dbReference>
<dbReference type="PANTHER" id="PTHR31040:SF1">
    <property type="entry name" value="NURIM"/>
    <property type="match status" value="1"/>
</dbReference>
<feature type="region of interest" description="Disordered" evidence="12">
    <location>
        <begin position="239"/>
        <end position="263"/>
    </location>
</feature>
<dbReference type="RefSeq" id="WP_347336391.1">
    <property type="nucleotide sequence ID" value="NZ_LVEM01000003.1"/>
</dbReference>
<keyword evidence="5 14" id="KW-0489">Methyltransferase</keyword>
<dbReference type="InterPro" id="IPR054700">
    <property type="entry name" value="MddA"/>
</dbReference>
<keyword evidence="15" id="KW-1185">Reference proteome</keyword>
<dbReference type="EMBL" id="VITK01000012">
    <property type="protein sequence ID" value="TWA92036.1"/>
    <property type="molecule type" value="Genomic_DNA"/>
</dbReference>
<evidence type="ECO:0000256" key="7">
    <source>
        <dbReference type="ARBA" id="ARBA00022691"/>
    </source>
</evidence>
<organism evidence="14 15">
    <name type="scientific">Bradyrhizobium stylosanthis</name>
    <dbReference type="NCBI Taxonomy" id="1803665"/>
    <lineage>
        <taxon>Bacteria</taxon>
        <taxon>Pseudomonadati</taxon>
        <taxon>Pseudomonadota</taxon>
        <taxon>Alphaproteobacteria</taxon>
        <taxon>Hyphomicrobiales</taxon>
        <taxon>Nitrobacteraceae</taxon>
        <taxon>Bradyrhizobium</taxon>
    </lineage>
</organism>
<evidence type="ECO:0000313" key="14">
    <source>
        <dbReference type="EMBL" id="TWA92036.1"/>
    </source>
</evidence>
<gene>
    <name evidence="14" type="ORF">FBZ96_11242</name>
</gene>
<dbReference type="AlphaFoldDB" id="A0A560D4J9"/>
<keyword evidence="9 13" id="KW-1133">Transmembrane helix</keyword>
<name>A0A560D4J9_9BRAD</name>
<sequence length="302" mass="34499">MLKINSKRRAGCQIRSARFIPFLYGLMAYAMSLFTIVYAVGFDGIGAPKTIDSGRSAPVIHSLSINLLLMALFATQHTGMARKWFKNWWTRYVPNSIERCTYVLITSLCLMLLFWQWRPLTTIVWRVEDPDIFVMVATLSFIGWALVFTSTFLIDHLELFGLRQVYAKLRGRGIPAPQFRTPLYYKYVRHPLYLGFIIAFWVAPVMTIGHLLFAAVTTTYIFVGIFFDERDLLKLYGSSTTSTSHKPACSSRGAKYAHRDQIDNGDPTEMAIASLKVALESSRAAQLRFRHHHARSNQRQAL</sequence>
<accession>A0A560D4J9</accession>
<dbReference type="PANTHER" id="PTHR31040">
    <property type="entry name" value="NURIM"/>
    <property type="match status" value="1"/>
</dbReference>
<feature type="transmembrane region" description="Helical" evidence="13">
    <location>
        <begin position="132"/>
        <end position="154"/>
    </location>
</feature>
<keyword evidence="8 13" id="KW-0812">Transmembrane</keyword>
<dbReference type="GO" id="GO:0016020">
    <property type="term" value="C:membrane"/>
    <property type="evidence" value="ECO:0007669"/>
    <property type="project" value="UniProtKB-SubCell"/>
</dbReference>
<dbReference type="InterPro" id="IPR033580">
    <property type="entry name" value="Nurim-like"/>
</dbReference>
<dbReference type="EC" id="2.1.1.334" evidence="4"/>
<evidence type="ECO:0000256" key="3">
    <source>
        <dbReference type="ARBA" id="ARBA00010631"/>
    </source>
</evidence>
<keyword evidence="6 14" id="KW-0808">Transferase</keyword>